<gene>
    <name evidence="9" type="ORF">GEV33_000755</name>
</gene>
<keyword evidence="3 8" id="KW-0812">Transmembrane</keyword>
<evidence type="ECO:0000256" key="5">
    <source>
        <dbReference type="ARBA" id="ARBA00023136"/>
    </source>
</evidence>
<evidence type="ECO:0000256" key="3">
    <source>
        <dbReference type="ARBA" id="ARBA00022692"/>
    </source>
</evidence>
<evidence type="ECO:0000256" key="8">
    <source>
        <dbReference type="SAM" id="Phobius"/>
    </source>
</evidence>
<comment type="caution">
    <text evidence="9">The sequence shown here is derived from an EMBL/GenBank/DDBJ whole genome shotgun (WGS) entry which is preliminary data.</text>
</comment>
<evidence type="ECO:0000313" key="10">
    <source>
        <dbReference type="Proteomes" id="UP000719412"/>
    </source>
</evidence>
<evidence type="ECO:0000256" key="6">
    <source>
        <dbReference type="ARBA" id="ARBA00023170"/>
    </source>
</evidence>
<dbReference type="EMBL" id="JABDTM020004629">
    <property type="protein sequence ID" value="KAH0822036.1"/>
    <property type="molecule type" value="Genomic_DNA"/>
</dbReference>
<feature type="transmembrane region" description="Helical" evidence="8">
    <location>
        <begin position="70"/>
        <end position="91"/>
    </location>
</feature>
<evidence type="ECO:0000256" key="7">
    <source>
        <dbReference type="ARBA" id="ARBA00023180"/>
    </source>
</evidence>
<evidence type="ECO:0000256" key="1">
    <source>
        <dbReference type="ARBA" id="ARBA00004651"/>
    </source>
</evidence>
<keyword evidence="5 8" id="KW-0472">Membrane</keyword>
<dbReference type="AlphaFoldDB" id="A0A8J6LQS7"/>
<keyword evidence="2" id="KW-1003">Cell membrane</keyword>
<keyword evidence="10" id="KW-1185">Reference proteome</keyword>
<proteinExistence type="predicted"/>
<evidence type="ECO:0000313" key="9">
    <source>
        <dbReference type="EMBL" id="KAH0822036.1"/>
    </source>
</evidence>
<reference evidence="9" key="1">
    <citation type="journal article" date="2020" name="J Insects Food Feed">
        <title>The yellow mealworm (Tenebrio molitor) genome: a resource for the emerging insects as food and feed industry.</title>
        <authorList>
            <person name="Eriksson T."/>
            <person name="Andere A."/>
            <person name="Kelstrup H."/>
            <person name="Emery V."/>
            <person name="Picard C."/>
        </authorList>
    </citation>
    <scope>NUCLEOTIDE SEQUENCE</scope>
    <source>
        <strain evidence="9">Stoneville</strain>
        <tissue evidence="9">Whole head</tissue>
    </source>
</reference>
<dbReference type="Proteomes" id="UP000719412">
    <property type="component" value="Unassembled WGS sequence"/>
</dbReference>
<dbReference type="PANTHER" id="PTHR42643:SF38">
    <property type="entry name" value="IONOTROPIC RECEPTOR 100A"/>
    <property type="match status" value="1"/>
</dbReference>
<comment type="subcellular location">
    <subcellularLocation>
        <location evidence="1">Cell membrane</location>
        <topology evidence="1">Multi-pass membrane protein</topology>
    </subcellularLocation>
</comment>
<dbReference type="PANTHER" id="PTHR42643">
    <property type="entry name" value="IONOTROPIC RECEPTOR 20A-RELATED"/>
    <property type="match status" value="1"/>
</dbReference>
<keyword evidence="4 8" id="KW-1133">Transmembrane helix</keyword>
<organism evidence="9 10">
    <name type="scientific">Tenebrio molitor</name>
    <name type="common">Yellow mealworm beetle</name>
    <dbReference type="NCBI Taxonomy" id="7067"/>
    <lineage>
        <taxon>Eukaryota</taxon>
        <taxon>Metazoa</taxon>
        <taxon>Ecdysozoa</taxon>
        <taxon>Arthropoda</taxon>
        <taxon>Hexapoda</taxon>
        <taxon>Insecta</taxon>
        <taxon>Pterygota</taxon>
        <taxon>Neoptera</taxon>
        <taxon>Endopterygota</taxon>
        <taxon>Coleoptera</taxon>
        <taxon>Polyphaga</taxon>
        <taxon>Cucujiformia</taxon>
        <taxon>Tenebrionidae</taxon>
        <taxon>Tenebrio</taxon>
    </lineage>
</organism>
<keyword evidence="7" id="KW-0325">Glycoprotein</keyword>
<feature type="transmembrane region" description="Helical" evidence="8">
    <location>
        <begin position="21"/>
        <end position="41"/>
    </location>
</feature>
<dbReference type="GO" id="GO:0005886">
    <property type="term" value="C:plasma membrane"/>
    <property type="evidence" value="ECO:0007669"/>
    <property type="project" value="UniProtKB-SubCell"/>
</dbReference>
<evidence type="ECO:0000256" key="4">
    <source>
        <dbReference type="ARBA" id="ARBA00022989"/>
    </source>
</evidence>
<accession>A0A8J6LQS7</accession>
<keyword evidence="6" id="KW-0675">Receptor</keyword>
<dbReference type="InterPro" id="IPR052192">
    <property type="entry name" value="Insect_Ionotropic_Sensory_Rcpt"/>
</dbReference>
<reference evidence="9" key="2">
    <citation type="submission" date="2021-08" db="EMBL/GenBank/DDBJ databases">
        <authorList>
            <person name="Eriksson T."/>
        </authorList>
    </citation>
    <scope>NUCLEOTIDE SEQUENCE</scope>
    <source>
        <strain evidence="9">Stoneville</strain>
        <tissue evidence="9">Whole head</tissue>
    </source>
</reference>
<sequence length="408" mass="46691">MVVPKAAKVPNWVSIFKSFTITTWILIISTCVICTMFWHCIRSSNTASWTMFAVLAGTPTQIVPNNGQSFFLVSCMIFNIVILGVIQGSLFTNFTTTTHYADINTLQELDESELPIAMSLWQFLQVDSDLIRRIQNKSILQTDMTLDLVAYQRNLTTCDSKSYLEFQMRTKYIDNDGLPLLHLINECLTTCLVANIVPKGSVLLSVFNNVITKAMEICETHFLLVDFLTILVLQTEKHKLEINYFTEALLKVMSGYEFPVALKIEEYFLSDPNENQTTRNFDESIVDEIGGHNIKPVEYEKLADIKRLSSDSLKGYFIIVWDVDTLHQFLDDNYQIVIPEARATYSLHFVFTSSDSCQGVKYELSDILKRFWTDYNVVNVIAQTPCSCDSQQVYIYRPFVRKSPTTTD</sequence>
<protein>
    <submittedName>
        <fullName evidence="9">Uncharacterized protein</fullName>
    </submittedName>
</protein>
<evidence type="ECO:0000256" key="2">
    <source>
        <dbReference type="ARBA" id="ARBA00022475"/>
    </source>
</evidence>
<name>A0A8J6LQS7_TENMO</name>